<proteinExistence type="predicted"/>
<keyword evidence="1" id="KW-0472">Membrane</keyword>
<dbReference type="Proteomes" id="UP001595625">
    <property type="component" value="Unassembled WGS sequence"/>
</dbReference>
<keyword evidence="1" id="KW-1133">Transmembrane helix</keyword>
<feature type="transmembrane region" description="Helical" evidence="1">
    <location>
        <begin position="87"/>
        <end position="108"/>
    </location>
</feature>
<comment type="caution">
    <text evidence="2">The sequence shown here is derived from an EMBL/GenBank/DDBJ whole genome shotgun (WGS) entry which is preliminary data.</text>
</comment>
<dbReference type="RefSeq" id="WP_117313544.1">
    <property type="nucleotide sequence ID" value="NZ_CANNGD010000008.1"/>
</dbReference>
<gene>
    <name evidence="2" type="ORF">ACFOEJ_01350</name>
</gene>
<dbReference type="PANTHER" id="PTHR38441">
    <property type="entry name" value="INTEGRAL MEMBRANE PROTEIN-RELATED"/>
    <property type="match status" value="1"/>
</dbReference>
<organism evidence="2 3">
    <name type="scientific">Planomicrobium okeanokoites</name>
    <name type="common">Planococcus okeanokoites</name>
    <name type="synonym">Flavobacterium okeanokoites</name>
    <dbReference type="NCBI Taxonomy" id="244"/>
    <lineage>
        <taxon>Bacteria</taxon>
        <taxon>Bacillati</taxon>
        <taxon>Bacillota</taxon>
        <taxon>Bacilli</taxon>
        <taxon>Bacillales</taxon>
        <taxon>Caryophanaceae</taxon>
        <taxon>Planomicrobium</taxon>
    </lineage>
</organism>
<dbReference type="Pfam" id="PF04341">
    <property type="entry name" value="DUF485"/>
    <property type="match status" value="1"/>
</dbReference>
<accession>A0ABV7KHH0</accession>
<keyword evidence="1" id="KW-0812">Transmembrane</keyword>
<keyword evidence="3" id="KW-1185">Reference proteome</keyword>
<sequence>MAKTITGEALQGPLTKEGNEVKPASAGGAAEVPDFEKIERSEGFKHLMRKKKMFLIPATALFLGLYLAFNIVISYTNWLDAPIAGDIPWVWVFAFGLFAMTWILVTVYMKRAAQFDKMAEETLKEFGYEEKGDIR</sequence>
<dbReference type="PANTHER" id="PTHR38441:SF1">
    <property type="entry name" value="MEMBRANE PROTEIN"/>
    <property type="match status" value="1"/>
</dbReference>
<feature type="transmembrane region" description="Helical" evidence="1">
    <location>
        <begin position="54"/>
        <end position="75"/>
    </location>
</feature>
<evidence type="ECO:0000256" key="1">
    <source>
        <dbReference type="SAM" id="Phobius"/>
    </source>
</evidence>
<evidence type="ECO:0000313" key="2">
    <source>
        <dbReference type="EMBL" id="MFC3209720.1"/>
    </source>
</evidence>
<name>A0ABV7KHH0_PLAOK</name>
<reference evidence="3" key="1">
    <citation type="journal article" date="2019" name="Int. J. Syst. Evol. Microbiol.">
        <title>The Global Catalogue of Microorganisms (GCM) 10K type strain sequencing project: providing services to taxonomists for standard genome sequencing and annotation.</title>
        <authorList>
            <consortium name="The Broad Institute Genomics Platform"/>
            <consortium name="The Broad Institute Genome Sequencing Center for Infectious Disease"/>
            <person name="Wu L."/>
            <person name="Ma J."/>
        </authorList>
    </citation>
    <scope>NUCLEOTIDE SEQUENCE [LARGE SCALE GENOMIC DNA]</scope>
    <source>
        <strain evidence="3">CCM 320</strain>
    </source>
</reference>
<dbReference type="EMBL" id="JBHRUJ010000001">
    <property type="protein sequence ID" value="MFC3209720.1"/>
    <property type="molecule type" value="Genomic_DNA"/>
</dbReference>
<evidence type="ECO:0000313" key="3">
    <source>
        <dbReference type="Proteomes" id="UP001595625"/>
    </source>
</evidence>
<protein>
    <submittedName>
        <fullName evidence="2">DUF485 domain-containing protein</fullName>
    </submittedName>
</protein>
<dbReference type="InterPro" id="IPR007436">
    <property type="entry name" value="DUF485"/>
</dbReference>